<evidence type="ECO:0000256" key="5">
    <source>
        <dbReference type="SAM" id="MobiDB-lite"/>
    </source>
</evidence>
<name>A0AAN8EDY8_9EURO</name>
<comment type="caution">
    <text evidence="8">The sequence shown here is derived from an EMBL/GenBank/DDBJ whole genome shotgun (WGS) entry which is preliminary data.</text>
</comment>
<evidence type="ECO:0000256" key="2">
    <source>
        <dbReference type="ARBA" id="ARBA00022692"/>
    </source>
</evidence>
<feature type="region of interest" description="Disordered" evidence="5">
    <location>
        <begin position="1"/>
        <end position="81"/>
    </location>
</feature>
<evidence type="ECO:0000256" key="3">
    <source>
        <dbReference type="ARBA" id="ARBA00022989"/>
    </source>
</evidence>
<dbReference type="GO" id="GO:0016020">
    <property type="term" value="C:membrane"/>
    <property type="evidence" value="ECO:0007669"/>
    <property type="project" value="UniProtKB-SubCell"/>
</dbReference>
<feature type="transmembrane region" description="Helical" evidence="6">
    <location>
        <begin position="222"/>
        <end position="240"/>
    </location>
</feature>
<organism evidence="8 9">
    <name type="scientific">Knufia fluminis</name>
    <dbReference type="NCBI Taxonomy" id="191047"/>
    <lineage>
        <taxon>Eukaryota</taxon>
        <taxon>Fungi</taxon>
        <taxon>Dikarya</taxon>
        <taxon>Ascomycota</taxon>
        <taxon>Pezizomycotina</taxon>
        <taxon>Eurotiomycetes</taxon>
        <taxon>Chaetothyriomycetidae</taxon>
        <taxon>Chaetothyriales</taxon>
        <taxon>Trichomeriaceae</taxon>
        <taxon>Knufia</taxon>
    </lineage>
</organism>
<feature type="compositionally biased region" description="Low complexity" evidence="5">
    <location>
        <begin position="54"/>
        <end position="79"/>
    </location>
</feature>
<dbReference type="InterPro" id="IPR058533">
    <property type="entry name" value="Cation_efflux_TM"/>
</dbReference>
<dbReference type="EMBL" id="JAKLMC020000017">
    <property type="protein sequence ID" value="KAK5951940.1"/>
    <property type="molecule type" value="Genomic_DNA"/>
</dbReference>
<dbReference type="GO" id="GO:0030003">
    <property type="term" value="P:intracellular monoatomic cation homeostasis"/>
    <property type="evidence" value="ECO:0007669"/>
    <property type="project" value="UniProtKB-ARBA"/>
</dbReference>
<dbReference type="Gene3D" id="1.20.1510.10">
    <property type="entry name" value="Cation efflux protein transmembrane domain"/>
    <property type="match status" value="1"/>
</dbReference>
<accession>A0AAN8EDY8</accession>
<feature type="compositionally biased region" description="Polar residues" evidence="5">
    <location>
        <begin position="35"/>
        <end position="48"/>
    </location>
</feature>
<feature type="transmembrane region" description="Helical" evidence="6">
    <location>
        <begin position="388"/>
        <end position="405"/>
    </location>
</feature>
<evidence type="ECO:0000259" key="7">
    <source>
        <dbReference type="Pfam" id="PF01545"/>
    </source>
</evidence>
<comment type="subcellular location">
    <subcellularLocation>
        <location evidence="1">Membrane</location>
        <topology evidence="1">Multi-pass membrane protein</topology>
    </subcellularLocation>
</comment>
<dbReference type="SUPFAM" id="SSF161111">
    <property type="entry name" value="Cation efflux protein transmembrane domain-like"/>
    <property type="match status" value="1"/>
</dbReference>
<evidence type="ECO:0000313" key="8">
    <source>
        <dbReference type="EMBL" id="KAK5951940.1"/>
    </source>
</evidence>
<keyword evidence="9" id="KW-1185">Reference proteome</keyword>
<gene>
    <name evidence="8" type="primary">zrg17</name>
    <name evidence="8" type="ORF">OHC33_006826</name>
</gene>
<feature type="compositionally biased region" description="Low complexity" evidence="5">
    <location>
        <begin position="1"/>
        <end position="13"/>
    </location>
</feature>
<keyword evidence="4 6" id="KW-0472">Membrane</keyword>
<keyword evidence="3 6" id="KW-1133">Transmembrane helix</keyword>
<proteinExistence type="predicted"/>
<evidence type="ECO:0000313" key="9">
    <source>
        <dbReference type="Proteomes" id="UP001316803"/>
    </source>
</evidence>
<keyword evidence="2 6" id="KW-0812">Transmembrane</keyword>
<dbReference type="GO" id="GO:0008324">
    <property type="term" value="F:monoatomic cation transmembrane transporter activity"/>
    <property type="evidence" value="ECO:0007669"/>
    <property type="project" value="InterPro"/>
</dbReference>
<dbReference type="GO" id="GO:0098771">
    <property type="term" value="P:inorganic ion homeostasis"/>
    <property type="evidence" value="ECO:0007669"/>
    <property type="project" value="UniProtKB-ARBA"/>
</dbReference>
<evidence type="ECO:0000256" key="6">
    <source>
        <dbReference type="SAM" id="Phobius"/>
    </source>
</evidence>
<feature type="domain" description="Cation efflux protein transmembrane" evidence="7">
    <location>
        <begin position="199"/>
        <end position="413"/>
    </location>
</feature>
<evidence type="ECO:0000256" key="4">
    <source>
        <dbReference type="ARBA" id="ARBA00023136"/>
    </source>
</evidence>
<sequence>MSQPSSSSTTSPPNIVLAPRTPTPPILVEQPPADPNSNSTTHGRQNSYGLGINPPHSSLSLRHSPSQSSISHEPSLLSPTNMLHPENAIAVTDAEEPPPTASTAYFTPSLSGDASSTPFNFQPMSMAKSPVIKSNISARRGHKYKHSSSHHSMSHAIFQEPPPRPALSLPASLPIPTFKECRASMTGDQKIRFYWSLAHMAIAGYVAWNAHSSAAMEALSHLIFYDGLGAMLCVFVEVWHNFEVWGRSSIRHPFGLQRMEVIAGFALSVLLIFFGFDLISHNAKHALEGLGSHEPHRSHSHGDRVSAGTLDFTVILAIGATLVSAMVLKNHARIGKAMRFAAIDNLNLPLPLHGVLSNPSHFLTLSCSTTLLLLPLLELHTYEIIDKLLSLSIAFAMLFLGAHLGKNVGGMLLMSYPGAGVPDVIKDIERDPLVKKIDVAKFWQAHYGVGIANLKLRVGNIGGEENALLRLRDRIAGLIRNRLSGGYGAGSGAAQKWEVSVEFDLDDGYQEAQMGTSHSHAAHHHAHGMH</sequence>
<dbReference type="Proteomes" id="UP001316803">
    <property type="component" value="Unassembled WGS sequence"/>
</dbReference>
<evidence type="ECO:0000256" key="1">
    <source>
        <dbReference type="ARBA" id="ARBA00004141"/>
    </source>
</evidence>
<feature type="transmembrane region" description="Helical" evidence="6">
    <location>
        <begin position="193"/>
        <end position="210"/>
    </location>
</feature>
<feature type="transmembrane region" description="Helical" evidence="6">
    <location>
        <begin position="305"/>
        <end position="328"/>
    </location>
</feature>
<dbReference type="InterPro" id="IPR027469">
    <property type="entry name" value="Cation_efflux_TMD_sf"/>
</dbReference>
<feature type="transmembrane region" description="Helical" evidence="6">
    <location>
        <begin position="261"/>
        <end position="279"/>
    </location>
</feature>
<protein>
    <submittedName>
        <fullName evidence="8">Cation diffusion zinc membrane transporter Zrg17</fullName>
    </submittedName>
</protein>
<dbReference type="AlphaFoldDB" id="A0AAN8EDY8"/>
<dbReference type="Pfam" id="PF01545">
    <property type="entry name" value="Cation_efflux"/>
    <property type="match status" value="1"/>
</dbReference>
<reference evidence="8 9" key="1">
    <citation type="submission" date="2022-12" db="EMBL/GenBank/DDBJ databases">
        <title>Genomic features and morphological characterization of a novel Knufia sp. strain isolated from spacecraft assembly facility.</title>
        <authorList>
            <person name="Teixeira M."/>
            <person name="Chander A.M."/>
            <person name="Stajich J.E."/>
            <person name="Venkateswaran K."/>
        </authorList>
    </citation>
    <scope>NUCLEOTIDE SEQUENCE [LARGE SCALE GENOMIC DNA]</scope>
    <source>
        <strain evidence="8 9">FJI-L2-BK-P2</strain>
    </source>
</reference>